<comment type="caution">
    <text evidence="4">The sequence shown here is derived from an EMBL/GenBank/DDBJ whole genome shotgun (WGS) entry which is preliminary data.</text>
</comment>
<reference evidence="4" key="1">
    <citation type="submission" date="2023-06" db="EMBL/GenBank/DDBJ databases">
        <authorList>
            <person name="Noh H."/>
        </authorList>
    </citation>
    <scope>NUCLEOTIDE SEQUENCE</scope>
    <source>
        <strain evidence="4">DUCC20226</strain>
    </source>
</reference>
<dbReference type="PANTHER" id="PTHR45982">
    <property type="entry name" value="REGULATOR OF CHROMOSOME CONDENSATION"/>
    <property type="match status" value="1"/>
</dbReference>
<dbReference type="InterPro" id="IPR001810">
    <property type="entry name" value="F-box_dom"/>
</dbReference>
<keyword evidence="5" id="KW-1185">Reference proteome</keyword>
<feature type="domain" description="F-box" evidence="3">
    <location>
        <begin position="5"/>
        <end position="53"/>
    </location>
</feature>
<dbReference type="Proteomes" id="UP001265746">
    <property type="component" value="Unassembled WGS sequence"/>
</dbReference>
<dbReference type="GO" id="GO:0005737">
    <property type="term" value="C:cytoplasm"/>
    <property type="evidence" value="ECO:0007669"/>
    <property type="project" value="TreeGrafter"/>
</dbReference>
<dbReference type="Pfam" id="PF12937">
    <property type="entry name" value="F-box-like"/>
    <property type="match status" value="1"/>
</dbReference>
<organism evidence="4 5">
    <name type="scientific">Phomopsis amygdali</name>
    <name type="common">Fusicoccum amygdali</name>
    <dbReference type="NCBI Taxonomy" id="1214568"/>
    <lineage>
        <taxon>Eukaryota</taxon>
        <taxon>Fungi</taxon>
        <taxon>Dikarya</taxon>
        <taxon>Ascomycota</taxon>
        <taxon>Pezizomycotina</taxon>
        <taxon>Sordariomycetes</taxon>
        <taxon>Sordariomycetidae</taxon>
        <taxon>Diaporthales</taxon>
        <taxon>Diaporthaceae</taxon>
        <taxon>Diaporthe</taxon>
    </lineage>
</organism>
<gene>
    <name evidence="4" type="ORF">N8I77_010318</name>
</gene>
<dbReference type="SUPFAM" id="SSF50985">
    <property type="entry name" value="RCC1/BLIP-II"/>
    <property type="match status" value="1"/>
</dbReference>
<name>A0AAD9S863_PHOAM</name>
<evidence type="ECO:0000256" key="2">
    <source>
        <dbReference type="SAM" id="MobiDB-lite"/>
    </source>
</evidence>
<sequence length="646" mass="72245">MDDKISSLTDLPLDILVLIFPYLDPKSFLALCSTCKALQQPSICLDPTYWRLATRSTFRVPNQPVVANDGTRWQKMYRRLLTQSRVFTWGSNGSTRLGHSYAADTHSLGMPPIVRRGLPDRLRRQNRGTCGFPTEMEDTRSLGVIADMQCGGWSTTLLTSEGSLYTAGVLNGQRFMHSPDGLQKLSFPAGPGPTSSSAETQQNESITAIRQFSAGRSHILALSDSGRIWSWQDAKQPALHVNFAGLDINELSPACLDHPSSGYGLVKQVNAGWSRSSAYVQGVGIVVWDPIEPQPPHGDDETHTVLVSQYAEVPKTGYKRVKDTHGESEFEKALGAAVGSLLNYIVLEHFVVFVNDVGKVFCARFGENNSVDDVLELQQLRNEKGSPLDVQGSFRRFAVFRNNEVITTDQEYLEACWNARHTDPKQADIRGLRKIAALQHSDIIQIAFGDYHFLALHSNGKITSYGAEPNACGALGLGDETSMAGHSRGVVYEGFSRQGKLLPHAYTHGRQVWFDERKKDWLYHIVYGRLDPDESQERRALFKHDRNVQGEVSEWIEQEARAWDQGEEEDGLGAYFALGVSAAGWHSGALVLVNDELVNKEPVYPWEQKNFPRLRLADGTEMPGQKRFDEWREGRPDWQLDAQPWP</sequence>
<feature type="region of interest" description="Disordered" evidence="2">
    <location>
        <begin position="181"/>
        <end position="203"/>
    </location>
</feature>
<feature type="compositionally biased region" description="Polar residues" evidence="2">
    <location>
        <begin position="193"/>
        <end position="203"/>
    </location>
</feature>
<evidence type="ECO:0000313" key="4">
    <source>
        <dbReference type="EMBL" id="KAK2600811.1"/>
    </source>
</evidence>
<proteinExistence type="predicted"/>
<evidence type="ECO:0000256" key="1">
    <source>
        <dbReference type="PROSITE-ProRule" id="PRU00235"/>
    </source>
</evidence>
<dbReference type="EMBL" id="JAUJFL010000006">
    <property type="protein sequence ID" value="KAK2600811.1"/>
    <property type="molecule type" value="Genomic_DNA"/>
</dbReference>
<dbReference type="InterPro" id="IPR000408">
    <property type="entry name" value="Reg_chr_condens"/>
</dbReference>
<accession>A0AAD9S863</accession>
<dbReference type="Pfam" id="PF13540">
    <property type="entry name" value="RCC1_2"/>
    <property type="match status" value="1"/>
</dbReference>
<dbReference type="PROSITE" id="PS50012">
    <property type="entry name" value="RCC1_3"/>
    <property type="match status" value="1"/>
</dbReference>
<evidence type="ECO:0000313" key="5">
    <source>
        <dbReference type="Proteomes" id="UP001265746"/>
    </source>
</evidence>
<dbReference type="GO" id="GO:0005085">
    <property type="term" value="F:guanyl-nucleotide exchange factor activity"/>
    <property type="evidence" value="ECO:0007669"/>
    <property type="project" value="TreeGrafter"/>
</dbReference>
<dbReference type="InterPro" id="IPR051553">
    <property type="entry name" value="Ran_GTPase-activating"/>
</dbReference>
<feature type="repeat" description="RCC1" evidence="1">
    <location>
        <begin position="84"/>
        <end position="161"/>
    </location>
</feature>
<dbReference type="PANTHER" id="PTHR45982:SF3">
    <property type="entry name" value="F-BOX PROTEIN POF9"/>
    <property type="match status" value="1"/>
</dbReference>
<dbReference type="InterPro" id="IPR009091">
    <property type="entry name" value="RCC1/BLIP-II"/>
</dbReference>
<dbReference type="PROSITE" id="PS00626">
    <property type="entry name" value="RCC1_2"/>
    <property type="match status" value="1"/>
</dbReference>
<dbReference type="Gene3D" id="1.20.1280.50">
    <property type="match status" value="1"/>
</dbReference>
<dbReference type="Gene3D" id="2.130.10.30">
    <property type="entry name" value="Regulator of chromosome condensation 1/beta-lactamase-inhibitor protein II"/>
    <property type="match status" value="2"/>
</dbReference>
<dbReference type="SUPFAM" id="SSF81383">
    <property type="entry name" value="F-box domain"/>
    <property type="match status" value="1"/>
</dbReference>
<dbReference type="InterPro" id="IPR036047">
    <property type="entry name" value="F-box-like_dom_sf"/>
</dbReference>
<dbReference type="PROSITE" id="PS50181">
    <property type="entry name" value="FBOX"/>
    <property type="match status" value="1"/>
</dbReference>
<protein>
    <recommendedName>
        <fullName evidence="3">F-box domain-containing protein</fullName>
    </recommendedName>
</protein>
<dbReference type="CDD" id="cd09917">
    <property type="entry name" value="F-box_SF"/>
    <property type="match status" value="1"/>
</dbReference>
<evidence type="ECO:0000259" key="3">
    <source>
        <dbReference type="PROSITE" id="PS50181"/>
    </source>
</evidence>
<dbReference type="AlphaFoldDB" id="A0AAD9S863"/>